<feature type="compositionally biased region" description="Basic residues" evidence="1">
    <location>
        <begin position="38"/>
        <end position="52"/>
    </location>
</feature>
<accession>A0A6J4J472</accession>
<protein>
    <submittedName>
        <fullName evidence="2">Uncharacterized protein</fullName>
    </submittedName>
</protein>
<feature type="compositionally biased region" description="Basic and acidic residues" evidence="1">
    <location>
        <begin position="12"/>
        <end position="26"/>
    </location>
</feature>
<feature type="compositionally biased region" description="Basic and acidic residues" evidence="1">
    <location>
        <begin position="53"/>
        <end position="64"/>
    </location>
</feature>
<feature type="region of interest" description="Disordered" evidence="1">
    <location>
        <begin position="1"/>
        <end position="231"/>
    </location>
</feature>
<proteinExistence type="predicted"/>
<organism evidence="2">
    <name type="scientific">uncultured Blastococcus sp</name>
    <dbReference type="NCBI Taxonomy" id="217144"/>
    <lineage>
        <taxon>Bacteria</taxon>
        <taxon>Bacillati</taxon>
        <taxon>Actinomycetota</taxon>
        <taxon>Actinomycetes</taxon>
        <taxon>Geodermatophilales</taxon>
        <taxon>Geodermatophilaceae</taxon>
        <taxon>Blastococcus</taxon>
        <taxon>environmental samples</taxon>
    </lineage>
</organism>
<sequence>VHGGGAPVRGPADGDPRRPRRADHPGLRRPRPVVAAVPRRRRRARLRRRGHLERHPGGNRRDGPRAQPAPRTTGCSRSRQPRDTAPRGGRPRRRLARARPADRDGRVPARAGRPGPPHHVGVRRRSAHHDRAPRRDAPGDLRRSGGPQGRPVAGDLRGDAVARRLARPASGPPARRRPRGPDGPARARRPGVRHGFRRDRRRRSGAAAPGVQPPPVERPVGLRGLRGAAGL</sequence>
<feature type="non-terminal residue" evidence="2">
    <location>
        <position position="231"/>
    </location>
</feature>
<feature type="compositionally biased region" description="Low complexity" evidence="1">
    <location>
        <begin position="221"/>
        <end position="231"/>
    </location>
</feature>
<dbReference type="AlphaFoldDB" id="A0A6J4J472"/>
<feature type="non-terminal residue" evidence="2">
    <location>
        <position position="1"/>
    </location>
</feature>
<feature type="compositionally biased region" description="Basic residues" evidence="1">
    <location>
        <begin position="186"/>
        <end position="204"/>
    </location>
</feature>
<feature type="compositionally biased region" description="Basic and acidic residues" evidence="1">
    <location>
        <begin position="129"/>
        <end position="143"/>
    </location>
</feature>
<gene>
    <name evidence="2" type="ORF">AVDCRST_MAG57-2945</name>
</gene>
<reference evidence="2" key="1">
    <citation type="submission" date="2020-02" db="EMBL/GenBank/DDBJ databases">
        <authorList>
            <person name="Meier V. D."/>
        </authorList>
    </citation>
    <scope>NUCLEOTIDE SEQUENCE</scope>
    <source>
        <strain evidence="2">AVDCRST_MAG57</strain>
    </source>
</reference>
<name>A0A6J4J472_9ACTN</name>
<dbReference type="EMBL" id="CADCTI010000248">
    <property type="protein sequence ID" value="CAA9267833.1"/>
    <property type="molecule type" value="Genomic_DNA"/>
</dbReference>
<evidence type="ECO:0000313" key="2">
    <source>
        <dbReference type="EMBL" id="CAA9267833.1"/>
    </source>
</evidence>
<evidence type="ECO:0000256" key="1">
    <source>
        <dbReference type="SAM" id="MobiDB-lite"/>
    </source>
</evidence>